<dbReference type="Pfam" id="PF00096">
    <property type="entry name" value="zf-C2H2"/>
    <property type="match status" value="4"/>
</dbReference>
<evidence type="ECO:0000256" key="10">
    <source>
        <dbReference type="PROSITE-ProRule" id="PRU00042"/>
    </source>
</evidence>
<evidence type="ECO:0000256" key="7">
    <source>
        <dbReference type="ARBA" id="ARBA00023015"/>
    </source>
</evidence>
<dbReference type="InterPro" id="IPR036236">
    <property type="entry name" value="Znf_C2H2_sf"/>
</dbReference>
<organism evidence="13 14">
    <name type="scientific">Scleropages formosus</name>
    <name type="common">Asian bonytongue</name>
    <name type="synonym">Osteoglossum formosum</name>
    <dbReference type="NCBI Taxonomy" id="113540"/>
    <lineage>
        <taxon>Eukaryota</taxon>
        <taxon>Metazoa</taxon>
        <taxon>Chordata</taxon>
        <taxon>Craniata</taxon>
        <taxon>Vertebrata</taxon>
        <taxon>Euteleostomi</taxon>
        <taxon>Actinopterygii</taxon>
        <taxon>Neopterygii</taxon>
        <taxon>Teleostei</taxon>
        <taxon>Osteoglossocephala</taxon>
        <taxon>Osteoglossomorpha</taxon>
        <taxon>Osteoglossiformes</taxon>
        <taxon>Osteoglossidae</taxon>
        <taxon>Scleropages</taxon>
    </lineage>
</organism>
<dbReference type="FunFam" id="3.30.160.60:FF:002281">
    <property type="match status" value="1"/>
</dbReference>
<dbReference type="InterPro" id="IPR013087">
    <property type="entry name" value="Znf_C2H2_type"/>
</dbReference>
<keyword evidence="3" id="KW-0479">Metal-binding</keyword>
<dbReference type="Gene3D" id="3.30.160.60">
    <property type="entry name" value="Classic Zinc Finger"/>
    <property type="match status" value="4"/>
</dbReference>
<dbReference type="FunFam" id="3.30.160.60:FF:001049">
    <property type="entry name" value="zinc finger protein 319"/>
    <property type="match status" value="1"/>
</dbReference>
<dbReference type="PANTHER" id="PTHR16515:SF49">
    <property type="entry name" value="GASTRULA ZINC FINGER PROTEIN XLCGF49.1-LIKE-RELATED"/>
    <property type="match status" value="1"/>
</dbReference>
<evidence type="ECO:0000256" key="3">
    <source>
        <dbReference type="ARBA" id="ARBA00022723"/>
    </source>
</evidence>
<dbReference type="GO" id="GO:0005634">
    <property type="term" value="C:nucleus"/>
    <property type="evidence" value="ECO:0007669"/>
    <property type="project" value="UniProtKB-SubCell"/>
</dbReference>
<reference evidence="13" key="2">
    <citation type="submission" date="2025-08" db="UniProtKB">
        <authorList>
            <consortium name="Ensembl"/>
        </authorList>
    </citation>
    <scope>IDENTIFICATION</scope>
</reference>
<dbReference type="PANTHER" id="PTHR16515">
    <property type="entry name" value="PR DOMAIN ZINC FINGER PROTEIN"/>
    <property type="match status" value="1"/>
</dbReference>
<evidence type="ECO:0000256" key="5">
    <source>
        <dbReference type="ARBA" id="ARBA00022771"/>
    </source>
</evidence>
<feature type="domain" description="C2H2-type" evidence="12">
    <location>
        <begin position="453"/>
        <end position="480"/>
    </location>
</feature>
<evidence type="ECO:0000256" key="6">
    <source>
        <dbReference type="ARBA" id="ARBA00022833"/>
    </source>
</evidence>
<evidence type="ECO:0000259" key="12">
    <source>
        <dbReference type="PROSITE" id="PS50157"/>
    </source>
</evidence>
<dbReference type="SUPFAM" id="SSF57667">
    <property type="entry name" value="beta-beta-alpha zinc fingers"/>
    <property type="match status" value="2"/>
</dbReference>
<dbReference type="OrthoDB" id="9439903at2759"/>
<dbReference type="AlphaFoldDB" id="A0A8C9RA19"/>
<comment type="subcellular location">
    <subcellularLocation>
        <location evidence="1">Nucleus</location>
    </subcellularLocation>
</comment>
<feature type="region of interest" description="Disordered" evidence="11">
    <location>
        <begin position="69"/>
        <end position="119"/>
    </location>
</feature>
<keyword evidence="5 10" id="KW-0863">Zinc-finger</keyword>
<evidence type="ECO:0000256" key="9">
    <source>
        <dbReference type="ARBA" id="ARBA00023242"/>
    </source>
</evidence>
<protein>
    <recommendedName>
        <fullName evidence="12">C2H2-type domain-containing protein</fullName>
    </recommendedName>
</protein>
<evidence type="ECO:0000256" key="4">
    <source>
        <dbReference type="ARBA" id="ARBA00022737"/>
    </source>
</evidence>
<comment type="similarity">
    <text evidence="2">Belongs to the krueppel C2H2-type zinc-finger protein family.</text>
</comment>
<feature type="domain" description="C2H2-type" evidence="12">
    <location>
        <begin position="481"/>
        <end position="505"/>
    </location>
</feature>
<gene>
    <name evidence="13" type="primary">LOC108933256</name>
</gene>
<dbReference type="Proteomes" id="UP000694397">
    <property type="component" value="Chromosome 16"/>
</dbReference>
<dbReference type="FunFam" id="3.30.160.60:FF:000358">
    <property type="entry name" value="zinc finger protein 24"/>
    <property type="match status" value="1"/>
</dbReference>
<proteinExistence type="inferred from homology"/>
<dbReference type="SMART" id="SM00355">
    <property type="entry name" value="ZnF_C2H2"/>
    <property type="match status" value="4"/>
</dbReference>
<dbReference type="InterPro" id="IPR050331">
    <property type="entry name" value="Zinc_finger"/>
</dbReference>
<dbReference type="Ensembl" id="ENSSFOT00015012517.2">
    <property type="protein sequence ID" value="ENSSFOP00015012360.1"/>
    <property type="gene ID" value="ENSSFOG00015007985.2"/>
</dbReference>
<dbReference type="GO" id="GO:0008270">
    <property type="term" value="F:zinc ion binding"/>
    <property type="evidence" value="ECO:0007669"/>
    <property type="project" value="UniProtKB-KW"/>
</dbReference>
<feature type="domain" description="C2H2-type" evidence="12">
    <location>
        <begin position="425"/>
        <end position="452"/>
    </location>
</feature>
<evidence type="ECO:0000313" key="13">
    <source>
        <dbReference type="Ensembl" id="ENSSFOP00015012360.1"/>
    </source>
</evidence>
<feature type="domain" description="C2H2-type" evidence="12">
    <location>
        <begin position="397"/>
        <end position="424"/>
    </location>
</feature>
<accession>A0A8C9RA19</accession>
<dbReference type="PROSITE" id="PS00028">
    <property type="entry name" value="ZINC_FINGER_C2H2_1"/>
    <property type="match status" value="4"/>
</dbReference>
<keyword evidence="4" id="KW-0677">Repeat</keyword>
<reference evidence="13 14" key="1">
    <citation type="submission" date="2019-04" db="EMBL/GenBank/DDBJ databases">
        <authorList>
            <consortium name="Wellcome Sanger Institute Data Sharing"/>
        </authorList>
    </citation>
    <scope>NUCLEOTIDE SEQUENCE [LARGE SCALE GENOMIC DNA]</scope>
</reference>
<dbReference type="GO" id="GO:0010468">
    <property type="term" value="P:regulation of gene expression"/>
    <property type="evidence" value="ECO:0007669"/>
    <property type="project" value="TreeGrafter"/>
</dbReference>
<dbReference type="GeneTree" id="ENSGT00940000154446"/>
<feature type="compositionally biased region" description="Basic and acidic residues" evidence="11">
    <location>
        <begin position="83"/>
        <end position="98"/>
    </location>
</feature>
<keyword evidence="6" id="KW-0862">Zinc</keyword>
<keyword evidence="7" id="KW-0805">Transcription regulation</keyword>
<keyword evidence="14" id="KW-1185">Reference proteome</keyword>
<name>A0A8C9RA19_SCLFO</name>
<evidence type="ECO:0000256" key="11">
    <source>
        <dbReference type="SAM" id="MobiDB-lite"/>
    </source>
</evidence>
<reference evidence="13" key="3">
    <citation type="submission" date="2025-09" db="UniProtKB">
        <authorList>
            <consortium name="Ensembl"/>
        </authorList>
    </citation>
    <scope>IDENTIFICATION</scope>
</reference>
<evidence type="ECO:0000256" key="8">
    <source>
        <dbReference type="ARBA" id="ARBA00023163"/>
    </source>
</evidence>
<dbReference type="FunFam" id="3.30.160.60:FF:000193">
    <property type="entry name" value="Zinc finger protein 300"/>
    <property type="match status" value="1"/>
</dbReference>
<evidence type="ECO:0000256" key="1">
    <source>
        <dbReference type="ARBA" id="ARBA00004123"/>
    </source>
</evidence>
<evidence type="ECO:0000313" key="14">
    <source>
        <dbReference type="Proteomes" id="UP000694397"/>
    </source>
</evidence>
<dbReference type="PROSITE" id="PS50157">
    <property type="entry name" value="ZINC_FINGER_C2H2_2"/>
    <property type="match status" value="4"/>
</dbReference>
<sequence>MSPYGALHSQVASVMEVLANAAVAEICKLVDEGYALLRLEVSRRQKENRVLRRRIRLMEMKMARGWPCSVTGKDPFADDNDAEGSRDAAQRPKDRSKECAGVVEEGPEPPFIKQENCGDDSIHSCPQEELEVTKERTVELAADAGAEQTSVTNSAEEADDESRSRCAVWELAHAAEGGAAPHLVKVERSELGFEEQLRTAEEIPAEEIDTGPACRGGPTGGALGLLGQSTEELPRAQRSELHVWERCKSQKVLKALPEKHRVELLYVEPEPSTDVQSRLSSVYLTFDAAAQQKMFLPQGGGETDVLVLAVNSELHGVPVTGEGGGLGMSSAWTPDLVASDSGVRPPHPQPAVRGITEESSLEATETLVNEVTSHVNSLFVCQSDKVHGRVGTKEKRFFCTFCGKGFNFPKQVEIHQRVHTGEKPFSCAQCRKQFSHSGNLKRHQRVHTGEKPFSCTQCDKRFSHLHQLKMHQRVHSGERPFSCTYCGKSYAERSYLRIHQQRNHTAVLSLR</sequence>
<keyword evidence="8" id="KW-0804">Transcription</keyword>
<evidence type="ECO:0000256" key="2">
    <source>
        <dbReference type="ARBA" id="ARBA00006991"/>
    </source>
</evidence>
<keyword evidence="9" id="KW-0539">Nucleus</keyword>